<dbReference type="SFLD" id="SFLDS00001">
    <property type="entry name" value="Enolase"/>
    <property type="match status" value="1"/>
</dbReference>
<dbReference type="InterPro" id="IPR029065">
    <property type="entry name" value="Enolase_C-like"/>
</dbReference>
<organism evidence="9 10">
    <name type="scientific">Proteiniphilum acetatigenes</name>
    <dbReference type="NCBI Taxonomy" id="294710"/>
    <lineage>
        <taxon>Bacteria</taxon>
        <taxon>Pseudomonadati</taxon>
        <taxon>Bacteroidota</taxon>
        <taxon>Bacteroidia</taxon>
        <taxon>Bacteroidales</taxon>
        <taxon>Dysgonomonadaceae</taxon>
        <taxon>Proteiniphilum</taxon>
    </lineage>
</organism>
<dbReference type="SFLD" id="SFLDF00009">
    <property type="entry name" value="o-succinylbenzoate_synthase"/>
    <property type="match status" value="1"/>
</dbReference>
<dbReference type="SUPFAM" id="SSF51604">
    <property type="entry name" value="Enolase C-terminal domain-like"/>
    <property type="match status" value="1"/>
</dbReference>
<dbReference type="EC" id="5.1.1.-" evidence="7"/>
<reference evidence="10" key="1">
    <citation type="journal article" date="2015" name="MBio">
        <title>Genome-Resolved Metagenomic Analysis Reveals Roles for Candidate Phyla and Other Microbial Community Members in Biogeochemical Transformations in Oil Reservoirs.</title>
        <authorList>
            <person name="Hu P."/>
            <person name="Tom L."/>
            <person name="Singh A."/>
            <person name="Thomas B.C."/>
            <person name="Baker B.J."/>
            <person name="Piceno Y.M."/>
            <person name="Andersen G.L."/>
            <person name="Banfield J.F."/>
        </authorList>
    </citation>
    <scope>NUCLEOTIDE SEQUENCE [LARGE SCALE GENOMIC DNA]</scope>
</reference>
<dbReference type="Pfam" id="PF02746">
    <property type="entry name" value="MR_MLE_N"/>
    <property type="match status" value="1"/>
</dbReference>
<comment type="cofactor">
    <cofactor evidence="6 7">
        <name>Mg(2+)</name>
        <dbReference type="ChEBI" id="CHEBI:18420"/>
    </cofactor>
    <text evidence="6 7">Binds 1 Mg(2+) ion per subunit.</text>
</comment>
<dbReference type="Proteomes" id="UP000053860">
    <property type="component" value="Unassembled WGS sequence"/>
</dbReference>
<dbReference type="InterPro" id="IPR034593">
    <property type="entry name" value="DgoD-like"/>
</dbReference>
<comment type="caution">
    <text evidence="9">The sequence shown here is derived from an EMBL/GenBank/DDBJ whole genome shotgun (WGS) entry which is preliminary data.</text>
</comment>
<proteinExistence type="inferred from homology"/>
<evidence type="ECO:0000256" key="2">
    <source>
        <dbReference type="ARBA" id="ARBA00022723"/>
    </source>
</evidence>
<dbReference type="SUPFAM" id="SSF54826">
    <property type="entry name" value="Enolase N-terminal domain-like"/>
    <property type="match status" value="1"/>
</dbReference>
<dbReference type="GO" id="GO:0016855">
    <property type="term" value="F:racemase and epimerase activity, acting on amino acids and derivatives"/>
    <property type="evidence" value="ECO:0007669"/>
    <property type="project" value="UniProtKB-UniRule"/>
</dbReference>
<evidence type="ECO:0000256" key="7">
    <source>
        <dbReference type="RuleBase" id="RU366006"/>
    </source>
</evidence>
<dbReference type="InterPro" id="IPR036849">
    <property type="entry name" value="Enolase-like_C_sf"/>
</dbReference>
<dbReference type="Pfam" id="PF13378">
    <property type="entry name" value="MR_MLE_C"/>
    <property type="match status" value="1"/>
</dbReference>
<feature type="domain" description="Mandelate racemase/muconate lactonizing enzyme C-terminal" evidence="8">
    <location>
        <begin position="139"/>
        <end position="229"/>
    </location>
</feature>
<dbReference type="CDD" id="cd03319">
    <property type="entry name" value="L-Ala-DL-Glu_epimerase"/>
    <property type="match status" value="1"/>
</dbReference>
<evidence type="ECO:0000256" key="3">
    <source>
        <dbReference type="ARBA" id="ARBA00022842"/>
    </source>
</evidence>
<evidence type="ECO:0000313" key="10">
    <source>
        <dbReference type="Proteomes" id="UP000053860"/>
    </source>
</evidence>
<evidence type="ECO:0000256" key="5">
    <source>
        <dbReference type="PIRSR" id="PIRSR634603-1"/>
    </source>
</evidence>
<feature type="active site" description="Proton acceptor; specific for (R)-substrate epimerization" evidence="5">
    <location>
        <position position="158"/>
    </location>
</feature>
<evidence type="ECO:0000256" key="6">
    <source>
        <dbReference type="PIRSR" id="PIRSR634603-3"/>
    </source>
</evidence>
<dbReference type="AlphaFoldDB" id="A0A117LZD7"/>
<keyword evidence="3 6" id="KW-0460">Magnesium</keyword>
<evidence type="ECO:0000256" key="4">
    <source>
        <dbReference type="ARBA" id="ARBA00023235"/>
    </source>
</evidence>
<dbReference type="InterPro" id="IPR034603">
    <property type="entry name" value="Dipeptide_epimerase"/>
</dbReference>
<feature type="binding site" evidence="6">
    <location>
        <position position="233"/>
    </location>
    <ligand>
        <name>Mg(2+)</name>
        <dbReference type="ChEBI" id="CHEBI:18420"/>
    </ligand>
</feature>
<dbReference type="InterPro" id="IPR013341">
    <property type="entry name" value="Mandelate_racemase_N_dom"/>
</dbReference>
<dbReference type="PANTHER" id="PTHR48080:SF3">
    <property type="entry name" value="ENOLASE SUPERFAMILY MEMBER DDB_G0284701"/>
    <property type="match status" value="1"/>
</dbReference>
<evidence type="ECO:0000256" key="1">
    <source>
        <dbReference type="ARBA" id="ARBA00008031"/>
    </source>
</evidence>
<evidence type="ECO:0000313" key="9">
    <source>
        <dbReference type="EMBL" id="KUK75907.1"/>
    </source>
</evidence>
<dbReference type="SMART" id="SM00922">
    <property type="entry name" value="MR_MLE"/>
    <property type="match status" value="1"/>
</dbReference>
<dbReference type="InterPro" id="IPR029017">
    <property type="entry name" value="Enolase-like_N"/>
</dbReference>
<dbReference type="GO" id="GO:0000287">
    <property type="term" value="F:magnesium ion binding"/>
    <property type="evidence" value="ECO:0007669"/>
    <property type="project" value="UniProtKB-ARBA"/>
</dbReference>
<keyword evidence="2 6" id="KW-0479">Metal-binding</keyword>
<dbReference type="Gene3D" id="3.20.20.120">
    <property type="entry name" value="Enolase-like C-terminal domain"/>
    <property type="match status" value="1"/>
</dbReference>
<feature type="binding site" evidence="6">
    <location>
        <position position="182"/>
    </location>
    <ligand>
        <name>Mg(2+)</name>
        <dbReference type="ChEBI" id="CHEBI:18420"/>
    </ligand>
</feature>
<accession>A0A117LZD7</accession>
<dbReference type="InterPro" id="IPR013342">
    <property type="entry name" value="Mandelate_racemase_C"/>
</dbReference>
<dbReference type="SFLD" id="SFLDG00180">
    <property type="entry name" value="muconate_cycloisomerase"/>
    <property type="match status" value="1"/>
</dbReference>
<dbReference type="PATRIC" id="fig|294710.3.peg.124"/>
<feature type="binding site" evidence="6">
    <location>
        <position position="208"/>
    </location>
    <ligand>
        <name>Mg(2+)</name>
        <dbReference type="ChEBI" id="CHEBI:18420"/>
    </ligand>
</feature>
<protein>
    <recommendedName>
        <fullName evidence="7">Dipeptide epimerase</fullName>
        <ecNumber evidence="7">5.1.1.-</ecNumber>
    </recommendedName>
</protein>
<sequence length="344" mass="38986">MELKLHEFDLPLKYKFGISRETRTVQKTVIAEVIQDGLSGYGEAVANHKYYGFTVEKICTDLKDLQEDLKTRNLLEITPDALWAIYHPRLKANPFAQCALDMALWDLYGKLKGKRNWELWGLDASKRPVTDYTIGIDDIDVMKKKLLEFKDWPVFKIKLGTDHDMEIMQELRKITDATLRIDANCAWTAEQTIEFSKTLKELDVEFIEQPLPAEDWEGMKKVYEKSALPVIADESCVHEEDVDRCHTFFHGVNIKVVKCGGLTPALRMIRRARELDMKVMVGCMTESTVGISGIAQLMPLLDYVDADGPLLLAKDIATGVTIDKGIVSYSDVPGNGVVLREIEN</sequence>
<keyword evidence="4 7" id="KW-0413">Isomerase</keyword>
<dbReference type="Gene3D" id="3.30.390.10">
    <property type="entry name" value="Enolase-like, N-terminal domain"/>
    <property type="match status" value="1"/>
</dbReference>
<comment type="similarity">
    <text evidence="1 7">Belongs to the mandelate racemase/muconate lactonizing enzyme family.</text>
</comment>
<evidence type="ECO:0000259" key="8">
    <source>
        <dbReference type="SMART" id="SM00922"/>
    </source>
</evidence>
<name>A0A117LZD7_9BACT</name>
<gene>
    <name evidence="9" type="ORF">XD92_1453</name>
</gene>
<dbReference type="PANTHER" id="PTHR48080">
    <property type="entry name" value="D-GALACTONATE DEHYDRATASE-RELATED"/>
    <property type="match status" value="1"/>
</dbReference>
<dbReference type="EMBL" id="LGGN01000341">
    <property type="protein sequence ID" value="KUK75907.1"/>
    <property type="molecule type" value="Genomic_DNA"/>
</dbReference>
<feature type="active site" description="Proton acceptor; specific for (S)-substrate epimerization" evidence="5">
    <location>
        <position position="255"/>
    </location>
</feature>